<evidence type="ECO:0000256" key="8">
    <source>
        <dbReference type="ARBA" id="ARBA00029545"/>
    </source>
</evidence>
<reference evidence="10 11" key="1">
    <citation type="submission" date="2019-05" db="EMBL/GenBank/DDBJ databases">
        <title>Psychrobacillus vulpis sp. nov., a new species isolated from feces of a red fox that inhabits in The Tablas de Daimiel Natural Park, Albacete, Spain.</title>
        <authorList>
            <person name="Rodriguez M."/>
            <person name="Reina J.C."/>
            <person name="Bejar V."/>
            <person name="Llamas I."/>
        </authorList>
    </citation>
    <scope>NUCLEOTIDE SEQUENCE [LARGE SCALE GENOMIC DNA]</scope>
    <source>
        <strain evidence="10 11">NHI-2</strain>
    </source>
</reference>
<keyword evidence="2" id="KW-0964">Secreted</keyword>
<proteinExistence type="predicted"/>
<dbReference type="OrthoDB" id="2738762at2"/>
<evidence type="ECO:0000256" key="6">
    <source>
        <dbReference type="ARBA" id="ARBA00023289"/>
    </source>
</evidence>
<evidence type="ECO:0000313" key="11">
    <source>
        <dbReference type="Proteomes" id="UP000318937"/>
    </source>
</evidence>
<dbReference type="Proteomes" id="UP000318937">
    <property type="component" value="Unassembled WGS sequence"/>
</dbReference>
<dbReference type="RefSeq" id="WP_142606486.1">
    <property type="nucleotide sequence ID" value="NZ_VDGG01000012.1"/>
</dbReference>
<dbReference type="InterPro" id="IPR009233">
    <property type="entry name" value="Competence_ComX_Bacillus"/>
</dbReference>
<sequence>MLKMIQYLNLNPEILELLKGNKVSLVGIHENEVESILDAYSKDDTKPKVYWD</sequence>
<comment type="subcellular location">
    <subcellularLocation>
        <location evidence="1">Secreted</location>
    </subcellularLocation>
</comment>
<dbReference type="GO" id="GO:0005576">
    <property type="term" value="C:extracellular region"/>
    <property type="evidence" value="ECO:0007669"/>
    <property type="project" value="UniProtKB-SubCell"/>
</dbReference>
<dbReference type="GO" id="GO:0005186">
    <property type="term" value="F:pheromone activity"/>
    <property type="evidence" value="ECO:0007669"/>
    <property type="project" value="UniProtKB-KW"/>
</dbReference>
<keyword evidence="11" id="KW-1185">Reference proteome</keyword>
<evidence type="ECO:0000256" key="7">
    <source>
        <dbReference type="ARBA" id="ARBA00029483"/>
    </source>
</evidence>
<evidence type="ECO:0000256" key="9">
    <source>
        <dbReference type="ARBA" id="ARBA00030321"/>
    </source>
</evidence>
<dbReference type="EMBL" id="VDGG01000012">
    <property type="protein sequence ID" value="TQR16315.1"/>
    <property type="molecule type" value="Genomic_DNA"/>
</dbReference>
<evidence type="ECO:0000256" key="4">
    <source>
        <dbReference type="ARBA" id="ARBA00023287"/>
    </source>
</evidence>
<dbReference type="GO" id="GO:0030420">
    <property type="term" value="P:establishment of competence for transformation"/>
    <property type="evidence" value="ECO:0007669"/>
    <property type="project" value="UniProtKB-KW"/>
</dbReference>
<evidence type="ECO:0000256" key="2">
    <source>
        <dbReference type="ARBA" id="ARBA00022525"/>
    </source>
</evidence>
<comment type="caution">
    <text evidence="10">The sequence shown here is derived from an EMBL/GenBank/DDBJ whole genome shotgun (WGS) entry which is preliminary data.</text>
</comment>
<organism evidence="10 11">
    <name type="scientific">Psychrobacillus soli</name>
    <dbReference type="NCBI Taxonomy" id="1543965"/>
    <lineage>
        <taxon>Bacteria</taxon>
        <taxon>Bacillati</taxon>
        <taxon>Bacillota</taxon>
        <taxon>Bacilli</taxon>
        <taxon>Bacillales</taxon>
        <taxon>Bacillaceae</taxon>
        <taxon>Psychrobacillus</taxon>
    </lineage>
</organism>
<comment type="subunit">
    <text evidence="7">Interacts directly with the sensor histidine kinase ComP and stimulates its activity.</text>
</comment>
<gene>
    <name evidence="10" type="primary">comX</name>
    <name evidence="10" type="ORF">FG383_07455</name>
</gene>
<dbReference type="Pfam" id="PF05952">
    <property type="entry name" value="ComX"/>
    <property type="match status" value="1"/>
</dbReference>
<keyword evidence="6" id="KW-0636">Prenylation</keyword>
<name>A0A544TFS6_9BACI</name>
<keyword evidence="3" id="KW-0588">Pheromone</keyword>
<evidence type="ECO:0000256" key="1">
    <source>
        <dbReference type="ARBA" id="ARBA00004613"/>
    </source>
</evidence>
<protein>
    <recommendedName>
        <fullName evidence="8">ComX pheromone</fullName>
    </recommendedName>
    <alternativeName>
        <fullName evidence="9">Competence pheromone</fullName>
    </alternativeName>
</protein>
<evidence type="ECO:0000256" key="5">
    <source>
        <dbReference type="ARBA" id="ARBA00023288"/>
    </source>
</evidence>
<dbReference type="AlphaFoldDB" id="A0A544TFS6"/>
<keyword evidence="5" id="KW-0449">Lipoprotein</keyword>
<accession>A0A544TFS6</accession>
<evidence type="ECO:0000313" key="10">
    <source>
        <dbReference type="EMBL" id="TQR16315.1"/>
    </source>
</evidence>
<evidence type="ECO:0000256" key="3">
    <source>
        <dbReference type="ARBA" id="ARBA00023044"/>
    </source>
</evidence>
<keyword evidence="4" id="KW-0178">Competence</keyword>